<accession>A0A2R6X1J5</accession>
<dbReference type="Proteomes" id="UP000244005">
    <property type="component" value="Unassembled WGS sequence"/>
</dbReference>
<dbReference type="Gramene" id="Mp2g13980.1">
    <property type="protein sequence ID" value="Mp2g13980.1.cds1"/>
    <property type="gene ID" value="Mp2g13980"/>
</dbReference>
<dbReference type="EMBL" id="KZ772714">
    <property type="protein sequence ID" value="PTQ39975.1"/>
    <property type="molecule type" value="Genomic_DNA"/>
</dbReference>
<proteinExistence type="predicted"/>
<evidence type="ECO:0000313" key="1">
    <source>
        <dbReference type="EMBL" id="PTQ39975.1"/>
    </source>
</evidence>
<organism evidence="1 2">
    <name type="scientific">Marchantia polymorpha</name>
    <name type="common">Common liverwort</name>
    <name type="synonym">Marchantia aquatica</name>
    <dbReference type="NCBI Taxonomy" id="3197"/>
    <lineage>
        <taxon>Eukaryota</taxon>
        <taxon>Viridiplantae</taxon>
        <taxon>Streptophyta</taxon>
        <taxon>Embryophyta</taxon>
        <taxon>Marchantiophyta</taxon>
        <taxon>Marchantiopsida</taxon>
        <taxon>Marchantiidae</taxon>
        <taxon>Marchantiales</taxon>
        <taxon>Marchantiaceae</taxon>
        <taxon>Marchantia</taxon>
    </lineage>
</organism>
<dbReference type="AlphaFoldDB" id="A0A2R6X1J5"/>
<sequence length="119" mass="12791">MRVNFPLVSVRSKSGCSGFLHLRGRHLSLVGVSRRWLVAVAVAVPVAASSEGRSATVRAVVDSPGPISFQNFRPFLSPQIESWSQRDSEVRSQDASACEQPAALVDTERLMSRVAVVGG</sequence>
<keyword evidence="2" id="KW-1185">Reference proteome</keyword>
<evidence type="ECO:0000313" key="2">
    <source>
        <dbReference type="Proteomes" id="UP000244005"/>
    </source>
</evidence>
<gene>
    <name evidence="1" type="ORF">MARPO_0042s0026</name>
</gene>
<reference evidence="2" key="1">
    <citation type="journal article" date="2017" name="Cell">
        <title>Insights into land plant evolution garnered from the Marchantia polymorpha genome.</title>
        <authorList>
            <person name="Bowman J.L."/>
            <person name="Kohchi T."/>
            <person name="Yamato K.T."/>
            <person name="Jenkins J."/>
            <person name="Shu S."/>
            <person name="Ishizaki K."/>
            <person name="Yamaoka S."/>
            <person name="Nishihama R."/>
            <person name="Nakamura Y."/>
            <person name="Berger F."/>
            <person name="Adam C."/>
            <person name="Aki S.S."/>
            <person name="Althoff F."/>
            <person name="Araki T."/>
            <person name="Arteaga-Vazquez M.A."/>
            <person name="Balasubrmanian S."/>
            <person name="Barry K."/>
            <person name="Bauer D."/>
            <person name="Boehm C.R."/>
            <person name="Briginshaw L."/>
            <person name="Caballero-Perez J."/>
            <person name="Catarino B."/>
            <person name="Chen F."/>
            <person name="Chiyoda S."/>
            <person name="Chovatia M."/>
            <person name="Davies K.M."/>
            <person name="Delmans M."/>
            <person name="Demura T."/>
            <person name="Dierschke T."/>
            <person name="Dolan L."/>
            <person name="Dorantes-Acosta A.E."/>
            <person name="Eklund D.M."/>
            <person name="Florent S.N."/>
            <person name="Flores-Sandoval E."/>
            <person name="Fujiyama A."/>
            <person name="Fukuzawa H."/>
            <person name="Galik B."/>
            <person name="Grimanelli D."/>
            <person name="Grimwood J."/>
            <person name="Grossniklaus U."/>
            <person name="Hamada T."/>
            <person name="Haseloff J."/>
            <person name="Hetherington A.J."/>
            <person name="Higo A."/>
            <person name="Hirakawa Y."/>
            <person name="Hundley H.N."/>
            <person name="Ikeda Y."/>
            <person name="Inoue K."/>
            <person name="Inoue S.I."/>
            <person name="Ishida S."/>
            <person name="Jia Q."/>
            <person name="Kakita M."/>
            <person name="Kanazawa T."/>
            <person name="Kawai Y."/>
            <person name="Kawashima T."/>
            <person name="Kennedy M."/>
            <person name="Kinose K."/>
            <person name="Kinoshita T."/>
            <person name="Kohara Y."/>
            <person name="Koide E."/>
            <person name="Komatsu K."/>
            <person name="Kopischke S."/>
            <person name="Kubo M."/>
            <person name="Kyozuka J."/>
            <person name="Lagercrantz U."/>
            <person name="Lin S.S."/>
            <person name="Lindquist E."/>
            <person name="Lipzen A.M."/>
            <person name="Lu C.W."/>
            <person name="De Luna E."/>
            <person name="Martienssen R.A."/>
            <person name="Minamino N."/>
            <person name="Mizutani M."/>
            <person name="Mizutani M."/>
            <person name="Mochizuki N."/>
            <person name="Monte I."/>
            <person name="Mosher R."/>
            <person name="Nagasaki H."/>
            <person name="Nakagami H."/>
            <person name="Naramoto S."/>
            <person name="Nishitani K."/>
            <person name="Ohtani M."/>
            <person name="Okamoto T."/>
            <person name="Okumura M."/>
            <person name="Phillips J."/>
            <person name="Pollak B."/>
            <person name="Reinders A."/>
            <person name="Rovekamp M."/>
            <person name="Sano R."/>
            <person name="Sawa S."/>
            <person name="Schmid M.W."/>
            <person name="Shirakawa M."/>
            <person name="Solano R."/>
            <person name="Spunde A."/>
            <person name="Suetsugu N."/>
            <person name="Sugano S."/>
            <person name="Sugiyama A."/>
            <person name="Sun R."/>
            <person name="Suzuki Y."/>
            <person name="Takenaka M."/>
            <person name="Takezawa D."/>
            <person name="Tomogane H."/>
            <person name="Tsuzuki M."/>
            <person name="Ueda T."/>
            <person name="Umeda M."/>
            <person name="Ward J.M."/>
            <person name="Watanabe Y."/>
            <person name="Yazaki K."/>
            <person name="Yokoyama R."/>
            <person name="Yoshitake Y."/>
            <person name="Yotsui I."/>
            <person name="Zachgo S."/>
            <person name="Schmutz J."/>
        </authorList>
    </citation>
    <scope>NUCLEOTIDE SEQUENCE [LARGE SCALE GENOMIC DNA]</scope>
    <source>
        <strain evidence="2">Tak-1</strain>
    </source>
</reference>
<protein>
    <submittedName>
        <fullName evidence="1">Uncharacterized protein</fullName>
    </submittedName>
</protein>
<name>A0A2R6X1J5_MARPO</name>